<protein>
    <submittedName>
        <fullName evidence="1">Uncharacterized protein</fullName>
    </submittedName>
</protein>
<organism evidence="1 2">
    <name type="scientific">Saponaria officinalis</name>
    <name type="common">Common soapwort</name>
    <name type="synonym">Lychnis saponaria</name>
    <dbReference type="NCBI Taxonomy" id="3572"/>
    <lineage>
        <taxon>Eukaryota</taxon>
        <taxon>Viridiplantae</taxon>
        <taxon>Streptophyta</taxon>
        <taxon>Embryophyta</taxon>
        <taxon>Tracheophyta</taxon>
        <taxon>Spermatophyta</taxon>
        <taxon>Magnoliopsida</taxon>
        <taxon>eudicotyledons</taxon>
        <taxon>Gunneridae</taxon>
        <taxon>Pentapetalae</taxon>
        <taxon>Caryophyllales</taxon>
        <taxon>Caryophyllaceae</taxon>
        <taxon>Caryophylleae</taxon>
        <taxon>Saponaria</taxon>
    </lineage>
</organism>
<evidence type="ECO:0000313" key="1">
    <source>
        <dbReference type="EMBL" id="KAK9726409.1"/>
    </source>
</evidence>
<name>A0AAW1L2V9_SAPOF</name>
<reference evidence="1" key="1">
    <citation type="submission" date="2024-03" db="EMBL/GenBank/DDBJ databases">
        <title>WGS assembly of Saponaria officinalis var. Norfolk2.</title>
        <authorList>
            <person name="Jenkins J."/>
            <person name="Shu S."/>
            <person name="Grimwood J."/>
            <person name="Barry K."/>
            <person name="Goodstein D."/>
            <person name="Schmutz J."/>
            <person name="Leebens-Mack J."/>
            <person name="Osbourn A."/>
        </authorList>
    </citation>
    <scope>NUCLEOTIDE SEQUENCE [LARGE SCALE GENOMIC DNA]</scope>
    <source>
        <strain evidence="1">JIC</strain>
    </source>
</reference>
<sequence length="166" mass="19283">MEGLSTHLYKGLKKYWKTRGYVRLNNKNDRKTRTQPDPTQVQRKRRRFWRVKISPRVRVWIRVGSPKRWLTRLRDAYVNMMLRISNTGFSGGMSGFGYGVEYGYGYNKGQVKEYDEKMIVEIYKSLMIAQGQLVSRGAGNININNINYDGGDKISESQNSISVSTR</sequence>
<gene>
    <name evidence="1" type="ORF">RND81_05G213200</name>
</gene>
<dbReference type="PANTHER" id="PTHR33702">
    <property type="entry name" value="BNAA09G40010D PROTEIN"/>
    <property type="match status" value="1"/>
</dbReference>
<proteinExistence type="predicted"/>
<accession>A0AAW1L2V9</accession>
<evidence type="ECO:0000313" key="2">
    <source>
        <dbReference type="Proteomes" id="UP001443914"/>
    </source>
</evidence>
<dbReference type="AlphaFoldDB" id="A0AAW1L2V9"/>
<dbReference type="PANTHER" id="PTHR33702:SF5">
    <property type="entry name" value="OS01G0308600 PROTEIN"/>
    <property type="match status" value="1"/>
</dbReference>
<dbReference type="EMBL" id="JBDFQZ010000005">
    <property type="protein sequence ID" value="KAK9726409.1"/>
    <property type="molecule type" value="Genomic_DNA"/>
</dbReference>
<comment type="caution">
    <text evidence="1">The sequence shown here is derived from an EMBL/GenBank/DDBJ whole genome shotgun (WGS) entry which is preliminary data.</text>
</comment>
<keyword evidence="2" id="KW-1185">Reference proteome</keyword>
<dbReference type="Proteomes" id="UP001443914">
    <property type="component" value="Unassembled WGS sequence"/>
</dbReference>